<reference evidence="2 3" key="1">
    <citation type="submission" date="2023-06" db="EMBL/GenBank/DDBJ databases">
        <title>Five Gram-positive bacteria isolated from mangrove sediments in Shenzhen, Guangdong, China.</title>
        <authorList>
            <person name="Yu S."/>
            <person name="Zheng W."/>
            <person name="Huang Y."/>
        </authorList>
    </citation>
    <scope>NUCLEOTIDE SEQUENCE [LARGE SCALE GENOMIC DNA]</scope>
    <source>
        <strain evidence="2 3">SaN35-3</strain>
    </source>
</reference>
<sequence>MKKKIKRKFRSLNQWHVEEYESWLTDMAKQGWKLIKINSLWATFEQCEPETINYRIDIKENNSTYKDKIELFKQEGWEYVDRSDVILIFRGKMEELYAEPKEQAKVFNRLKKKAITNTVSFAVVTIIYFLNLFLIYRNPVTSYLNNNMVFIFCISLFFFILSLNMIANVFHTQKLINKLRSGVFLNHRTNYKKKKVSI</sequence>
<evidence type="ECO:0000313" key="3">
    <source>
        <dbReference type="Proteomes" id="UP001197974"/>
    </source>
</evidence>
<keyword evidence="1" id="KW-1133">Transmembrane helix</keyword>
<evidence type="ECO:0000313" key="2">
    <source>
        <dbReference type="EMBL" id="WLR42403.1"/>
    </source>
</evidence>
<dbReference type="RefSeq" id="WP_306019732.1">
    <property type="nucleotide sequence ID" value="NZ_CP129013.1"/>
</dbReference>
<gene>
    <name evidence="2" type="ORF">LC087_17125</name>
</gene>
<protein>
    <submittedName>
        <fullName evidence="2">DUF2812 domain-containing protein</fullName>
    </submittedName>
</protein>
<keyword evidence="1" id="KW-0472">Membrane</keyword>
<name>A0ABY9JV77_9BACI</name>
<proteinExistence type="predicted"/>
<keyword evidence="1" id="KW-0812">Transmembrane</keyword>
<organism evidence="2 3">
    <name type="scientific">Bacillus carboniphilus</name>
    <dbReference type="NCBI Taxonomy" id="86663"/>
    <lineage>
        <taxon>Bacteria</taxon>
        <taxon>Bacillati</taxon>
        <taxon>Bacillota</taxon>
        <taxon>Bacilli</taxon>
        <taxon>Bacillales</taxon>
        <taxon>Bacillaceae</taxon>
        <taxon>Bacillus</taxon>
    </lineage>
</organism>
<feature type="transmembrane region" description="Helical" evidence="1">
    <location>
        <begin position="148"/>
        <end position="170"/>
    </location>
</feature>
<feature type="transmembrane region" description="Helical" evidence="1">
    <location>
        <begin position="114"/>
        <end position="136"/>
    </location>
</feature>
<keyword evidence="3" id="KW-1185">Reference proteome</keyword>
<dbReference type="Proteomes" id="UP001197974">
    <property type="component" value="Chromosome"/>
</dbReference>
<dbReference type="Pfam" id="PF11193">
    <property type="entry name" value="DUF2812"/>
    <property type="match status" value="1"/>
</dbReference>
<dbReference type="InterPro" id="IPR021359">
    <property type="entry name" value="DUF2812"/>
</dbReference>
<accession>A0ABY9JV77</accession>
<dbReference type="EMBL" id="CP129013">
    <property type="protein sequence ID" value="WLR42403.1"/>
    <property type="molecule type" value="Genomic_DNA"/>
</dbReference>
<evidence type="ECO:0000256" key="1">
    <source>
        <dbReference type="SAM" id="Phobius"/>
    </source>
</evidence>